<proteinExistence type="inferred from homology"/>
<dbReference type="InterPro" id="IPR017871">
    <property type="entry name" value="ABC_transporter-like_CS"/>
</dbReference>
<dbReference type="Gene3D" id="3.40.50.300">
    <property type="entry name" value="P-loop containing nucleotide triphosphate hydrolases"/>
    <property type="match status" value="1"/>
</dbReference>
<dbReference type="SMART" id="SM00382">
    <property type="entry name" value="AAA"/>
    <property type="match status" value="1"/>
</dbReference>
<keyword evidence="4 7" id="KW-0067">ATP-binding</keyword>
<evidence type="ECO:0000256" key="1">
    <source>
        <dbReference type="ARBA" id="ARBA00005417"/>
    </source>
</evidence>
<dbReference type="InterPro" id="IPR027417">
    <property type="entry name" value="P-loop_NTPase"/>
</dbReference>
<accession>A0AAU7D211</accession>
<dbReference type="EMBL" id="CP121194">
    <property type="protein sequence ID" value="XBH11334.1"/>
    <property type="molecule type" value="Genomic_DNA"/>
</dbReference>
<dbReference type="PANTHER" id="PTHR42734">
    <property type="entry name" value="METAL TRANSPORT SYSTEM ATP-BINDING PROTEIN TM_0124-RELATED"/>
    <property type="match status" value="1"/>
</dbReference>
<evidence type="ECO:0000259" key="5">
    <source>
        <dbReference type="PROSITE" id="PS50893"/>
    </source>
</evidence>
<evidence type="ECO:0000313" key="6">
    <source>
        <dbReference type="EMBL" id="XBH11334.1"/>
    </source>
</evidence>
<protein>
    <submittedName>
        <fullName evidence="7">Metal ABC transporter ATP-binding protein</fullName>
    </submittedName>
</protein>
<evidence type="ECO:0000256" key="4">
    <source>
        <dbReference type="ARBA" id="ARBA00022840"/>
    </source>
</evidence>
<gene>
    <name evidence="6" type="ORF">P4G45_06325</name>
    <name evidence="7" type="ORF">P8936_06555</name>
</gene>
<organism evidence="7">
    <name type="scientific">Edaphobacter paludis</name>
    <dbReference type="NCBI Taxonomy" id="3035702"/>
    <lineage>
        <taxon>Bacteria</taxon>
        <taxon>Pseudomonadati</taxon>
        <taxon>Acidobacteriota</taxon>
        <taxon>Terriglobia</taxon>
        <taxon>Terriglobales</taxon>
        <taxon>Acidobacteriaceae</taxon>
        <taxon>Edaphobacter</taxon>
    </lineage>
</organism>
<name>A0AAU7DAP3_9BACT</name>
<dbReference type="Pfam" id="PF00005">
    <property type="entry name" value="ABC_tran"/>
    <property type="match status" value="1"/>
</dbReference>
<evidence type="ECO:0000256" key="2">
    <source>
        <dbReference type="ARBA" id="ARBA00022448"/>
    </source>
</evidence>
<dbReference type="InterPro" id="IPR050153">
    <property type="entry name" value="Metal_Ion_Import_ABC"/>
</dbReference>
<keyword evidence="3" id="KW-0547">Nucleotide-binding</keyword>
<dbReference type="EMBL" id="CP121195">
    <property type="protein sequence ID" value="XBH14813.1"/>
    <property type="molecule type" value="Genomic_DNA"/>
</dbReference>
<dbReference type="RefSeq" id="WP_348268825.1">
    <property type="nucleotide sequence ID" value="NZ_CP121194.1"/>
</dbReference>
<feature type="domain" description="ABC transporter" evidence="5">
    <location>
        <begin position="7"/>
        <end position="226"/>
    </location>
</feature>
<dbReference type="InterPro" id="IPR003593">
    <property type="entry name" value="AAA+_ATPase"/>
</dbReference>
<evidence type="ECO:0000256" key="3">
    <source>
        <dbReference type="ARBA" id="ARBA00022741"/>
    </source>
</evidence>
<dbReference type="SUPFAM" id="SSF52540">
    <property type="entry name" value="P-loop containing nucleoside triphosphate hydrolases"/>
    <property type="match status" value="1"/>
</dbReference>
<dbReference type="PANTHER" id="PTHR42734:SF17">
    <property type="entry name" value="METAL TRANSPORT SYSTEM ATP-BINDING PROTEIN TM_0124-RELATED"/>
    <property type="match status" value="1"/>
</dbReference>
<comment type="similarity">
    <text evidence="1">Belongs to the ABC transporter superfamily.</text>
</comment>
<dbReference type="PROSITE" id="PS00211">
    <property type="entry name" value="ABC_TRANSPORTER_1"/>
    <property type="match status" value="1"/>
</dbReference>
<dbReference type="KEGG" id="epl:P4G45_06325"/>
<dbReference type="InterPro" id="IPR003439">
    <property type="entry name" value="ABC_transporter-like_ATP-bd"/>
</dbReference>
<dbReference type="GO" id="GO:0005524">
    <property type="term" value="F:ATP binding"/>
    <property type="evidence" value="ECO:0007669"/>
    <property type="project" value="UniProtKB-KW"/>
</dbReference>
<dbReference type="GO" id="GO:0016887">
    <property type="term" value="F:ATP hydrolysis activity"/>
    <property type="evidence" value="ECO:0007669"/>
    <property type="project" value="InterPro"/>
</dbReference>
<dbReference type="AlphaFoldDB" id="A0AAU7DAP3"/>
<reference evidence="7" key="1">
    <citation type="submission" date="2023-03" db="EMBL/GenBank/DDBJ databases">
        <title>Edaphobacter sp.</title>
        <authorList>
            <person name="Huber K.J."/>
            <person name="Papendorf J."/>
            <person name="Pilke C."/>
            <person name="Bunk B."/>
            <person name="Sproeer C."/>
            <person name="Pester M."/>
        </authorList>
    </citation>
    <scope>NUCLEOTIDE SEQUENCE</scope>
    <source>
        <strain evidence="6">DSM 109919</strain>
        <strain evidence="7">DSM 109920</strain>
    </source>
</reference>
<dbReference type="PROSITE" id="PS50893">
    <property type="entry name" value="ABC_TRANSPORTER_2"/>
    <property type="match status" value="1"/>
</dbReference>
<accession>A0AAU7DAP3</accession>
<keyword evidence="2" id="KW-0813">Transport</keyword>
<evidence type="ECO:0000313" key="7">
    <source>
        <dbReference type="EMBL" id="XBH14813.1"/>
    </source>
</evidence>
<sequence>MNRDNLLSVRNLTVAFGDHAVIRDLSFDIPSGDTLAIIGPNGSGKTVLLKALLHLVPYEGVILWPSHVRLGYVPQKISADRQIPLLVRDLLEAKAHYLKLPRGNIQDVADQVGMTTELMETSIGIVSGGQFQKLLIAMALLGKPTVLLFDEPTASLDELEEERIYELVENLKTQWGLTILLVSHDLSVVHRSANLVLCLSKGAPCIGTPDKILTQDVLTAAYAAPQQYYMHRDSHREPQS</sequence>